<dbReference type="InterPro" id="IPR052070">
    <property type="entry name" value="ESCRT-I_UEV_domain"/>
</dbReference>
<dbReference type="Proteomes" id="UP001497644">
    <property type="component" value="Chromosome 7"/>
</dbReference>
<dbReference type="Pfam" id="PF09454">
    <property type="entry name" value="Vps23_core"/>
    <property type="match status" value="1"/>
</dbReference>
<evidence type="ECO:0000256" key="5">
    <source>
        <dbReference type="ARBA" id="ARBA00022927"/>
    </source>
</evidence>
<feature type="coiled-coil region" evidence="8">
    <location>
        <begin position="272"/>
        <end position="341"/>
    </location>
</feature>
<dbReference type="InterPro" id="IPR017916">
    <property type="entry name" value="SB_dom"/>
</dbReference>
<keyword evidence="4" id="KW-0967">Endosome</keyword>
<evidence type="ECO:0000313" key="13">
    <source>
        <dbReference type="Proteomes" id="UP001497644"/>
    </source>
</evidence>
<dbReference type="AlphaFoldDB" id="A0AAV2P4J2"/>
<feature type="domain" description="SB" evidence="10">
    <location>
        <begin position="354"/>
        <end position="420"/>
    </location>
</feature>
<dbReference type="GO" id="GO:0000813">
    <property type="term" value="C:ESCRT I complex"/>
    <property type="evidence" value="ECO:0007669"/>
    <property type="project" value="TreeGrafter"/>
</dbReference>
<dbReference type="InterPro" id="IPR037202">
    <property type="entry name" value="ESCRT_assembly_dom"/>
</dbReference>
<dbReference type="PANTHER" id="PTHR23306">
    <property type="entry name" value="TUMOR SUSCEPTIBILITY GENE 101 PROTEIN-RELATED"/>
    <property type="match status" value="1"/>
</dbReference>
<dbReference type="EMBL" id="OZ034830">
    <property type="protein sequence ID" value="CAL1686530.1"/>
    <property type="molecule type" value="Genomic_DNA"/>
</dbReference>
<name>A0AAV2P4J2_9HYME</name>
<evidence type="ECO:0000256" key="9">
    <source>
        <dbReference type="SAM" id="MobiDB-lite"/>
    </source>
</evidence>
<dbReference type="CDD" id="cd11685">
    <property type="entry name" value="UEV_TSG101-like"/>
    <property type="match status" value="1"/>
</dbReference>
<sequence>MVKMTPLDEGRIRQGLSKYQNPDITRKHVVSVLNLYKGLVYEIEPFIFNDGSRKELVNLQGTIPVVYKGTCYNIPICIWLMDTHPNNAPMCYVKPTADMHIKVSMFVDHNGKIYLPYLHDWVPHNSDLLALIQVMIVTFGEQPPVYAKSRSEMQQSSTPYPVQPFMPVPGSGNVSNSGFPPYPPSSQYSGSSNVYPSYPPTASGGFPYPGSYGSYAGNTPSYPTQGYNGPYPSYPPATQPSPTIQSSSGGSGTITEEHIRASLLSAVEDKLRRRLKEQFSQLQAELETLRRTQQELTSGSSHLTDLFDKLRREKQELEKNVNILQDKEAELEKEIAKLSDNQSIDVDEAVTTIAPLYKQMLNAFAEEAATEDAIYYLAEGLRSGIIDLDAFLKQVRQLSRRQFMLRALMQRCRQKAGLAG</sequence>
<dbReference type="SUPFAM" id="SSF54495">
    <property type="entry name" value="UBC-like"/>
    <property type="match status" value="1"/>
</dbReference>
<reference evidence="12" key="1">
    <citation type="submission" date="2024-04" db="EMBL/GenBank/DDBJ databases">
        <authorList>
            <consortium name="Molecular Ecology Group"/>
        </authorList>
    </citation>
    <scope>NUCLEOTIDE SEQUENCE</scope>
</reference>
<keyword evidence="5 7" id="KW-0653">Protein transport</keyword>
<protein>
    <recommendedName>
        <fullName evidence="14">Tumor susceptibility gene 101 protein</fullName>
    </recommendedName>
</protein>
<dbReference type="SUPFAM" id="SSF140111">
    <property type="entry name" value="Endosomal sorting complex assembly domain"/>
    <property type="match status" value="1"/>
</dbReference>
<proteinExistence type="inferred from homology"/>
<gene>
    <name evidence="12" type="ORF">LPLAT_LOCUS11898</name>
</gene>
<dbReference type="Gene3D" id="3.10.110.10">
    <property type="entry name" value="Ubiquitin Conjugating Enzyme"/>
    <property type="match status" value="1"/>
</dbReference>
<evidence type="ECO:0000256" key="1">
    <source>
        <dbReference type="ARBA" id="ARBA00004177"/>
    </source>
</evidence>
<dbReference type="PROSITE" id="PS51322">
    <property type="entry name" value="UEV"/>
    <property type="match status" value="1"/>
</dbReference>
<evidence type="ECO:0000259" key="10">
    <source>
        <dbReference type="PROSITE" id="PS51312"/>
    </source>
</evidence>
<dbReference type="Gene3D" id="6.10.250.370">
    <property type="match status" value="1"/>
</dbReference>
<dbReference type="GO" id="GO:0008333">
    <property type="term" value="P:endosome to lysosome transport"/>
    <property type="evidence" value="ECO:0007669"/>
    <property type="project" value="TreeGrafter"/>
</dbReference>
<dbReference type="InterPro" id="IPR016135">
    <property type="entry name" value="UBQ-conjugating_enzyme/RWD"/>
</dbReference>
<comment type="subcellular location">
    <subcellularLocation>
        <location evidence="1">Endosome</location>
    </subcellularLocation>
</comment>
<evidence type="ECO:0000256" key="6">
    <source>
        <dbReference type="ARBA" id="ARBA00023054"/>
    </source>
</evidence>
<dbReference type="PANTHER" id="PTHR23306:SF3">
    <property type="entry name" value="TUMOR SUPPRESSOR PROTEIN 101"/>
    <property type="match status" value="1"/>
</dbReference>
<evidence type="ECO:0000256" key="2">
    <source>
        <dbReference type="ARBA" id="ARBA00009594"/>
    </source>
</evidence>
<keyword evidence="3 7" id="KW-0813">Transport</keyword>
<feature type="domain" description="UEV" evidence="11">
    <location>
        <begin position="6"/>
        <end position="149"/>
    </location>
</feature>
<dbReference type="PROSITE" id="PS51312">
    <property type="entry name" value="SB"/>
    <property type="match status" value="1"/>
</dbReference>
<evidence type="ECO:0000256" key="3">
    <source>
        <dbReference type="ARBA" id="ARBA00022448"/>
    </source>
</evidence>
<evidence type="ECO:0008006" key="14">
    <source>
        <dbReference type="Google" id="ProtNLM"/>
    </source>
</evidence>
<organism evidence="12 13">
    <name type="scientific">Lasius platythorax</name>
    <dbReference type="NCBI Taxonomy" id="488582"/>
    <lineage>
        <taxon>Eukaryota</taxon>
        <taxon>Metazoa</taxon>
        <taxon>Ecdysozoa</taxon>
        <taxon>Arthropoda</taxon>
        <taxon>Hexapoda</taxon>
        <taxon>Insecta</taxon>
        <taxon>Pterygota</taxon>
        <taxon>Neoptera</taxon>
        <taxon>Endopterygota</taxon>
        <taxon>Hymenoptera</taxon>
        <taxon>Apocrita</taxon>
        <taxon>Aculeata</taxon>
        <taxon>Formicoidea</taxon>
        <taxon>Formicidae</taxon>
        <taxon>Formicinae</taxon>
        <taxon>Lasius</taxon>
        <taxon>Lasius</taxon>
    </lineage>
</organism>
<dbReference type="Pfam" id="PF05743">
    <property type="entry name" value="UEV"/>
    <property type="match status" value="1"/>
</dbReference>
<feature type="region of interest" description="Disordered" evidence="9">
    <location>
        <begin position="233"/>
        <end position="253"/>
    </location>
</feature>
<evidence type="ECO:0000259" key="11">
    <source>
        <dbReference type="PROSITE" id="PS51322"/>
    </source>
</evidence>
<evidence type="ECO:0000313" key="12">
    <source>
        <dbReference type="EMBL" id="CAL1686530.1"/>
    </source>
</evidence>
<evidence type="ECO:0000256" key="8">
    <source>
        <dbReference type="SAM" id="Coils"/>
    </source>
</evidence>
<keyword evidence="6 8" id="KW-0175">Coiled coil</keyword>
<accession>A0AAV2P4J2</accession>
<keyword evidence="13" id="KW-1185">Reference proteome</keyword>
<comment type="similarity">
    <text evidence="2">Belongs to the ubiquitin-conjugating enzyme family. UEV subfamily.</text>
</comment>
<dbReference type="Gene3D" id="6.10.140.820">
    <property type="match status" value="1"/>
</dbReference>
<dbReference type="InterPro" id="IPR008883">
    <property type="entry name" value="UEV_N"/>
</dbReference>
<evidence type="ECO:0000256" key="7">
    <source>
        <dbReference type="PROSITE-ProRule" id="PRU00644"/>
    </source>
</evidence>
<evidence type="ECO:0000256" key="4">
    <source>
        <dbReference type="ARBA" id="ARBA00022753"/>
    </source>
</evidence>
<dbReference type="GO" id="GO:0015031">
    <property type="term" value="P:protein transport"/>
    <property type="evidence" value="ECO:0007669"/>
    <property type="project" value="UniProtKB-UniRule"/>
</dbReference>
<dbReference type="GO" id="GO:0043130">
    <property type="term" value="F:ubiquitin binding"/>
    <property type="evidence" value="ECO:0007669"/>
    <property type="project" value="TreeGrafter"/>
</dbReference>